<dbReference type="EMBL" id="VWRN01000035">
    <property type="protein sequence ID" value="KAA6123140.1"/>
    <property type="molecule type" value="Genomic_DNA"/>
</dbReference>
<name>A0A5M8ANI8_9BURK</name>
<evidence type="ECO:0000313" key="2">
    <source>
        <dbReference type="Proteomes" id="UP000324324"/>
    </source>
</evidence>
<evidence type="ECO:0000313" key="1">
    <source>
        <dbReference type="EMBL" id="KAA6123140.1"/>
    </source>
</evidence>
<keyword evidence="2" id="KW-1185">Reference proteome</keyword>
<reference evidence="1 2" key="1">
    <citation type="submission" date="2019-09" db="EMBL/GenBank/DDBJ databases">
        <title>Isolation of a novel species in the genus Cupriavidus from patients with sepsis using whole genome sequencing.</title>
        <authorList>
            <person name="Kweon O.J."/>
            <person name="Lee M.-K."/>
        </authorList>
    </citation>
    <scope>NUCLEOTIDE SEQUENCE [LARGE SCALE GENOMIC DNA]</scope>
    <source>
        <strain evidence="1 2">MKL-01</strain>
    </source>
</reference>
<gene>
    <name evidence="1" type="ORF">F1599_14790</name>
</gene>
<organism evidence="1 2">
    <name type="scientific">Cupriavidus cauae</name>
    <dbReference type="NCBI Taxonomy" id="2608999"/>
    <lineage>
        <taxon>Bacteria</taxon>
        <taxon>Pseudomonadati</taxon>
        <taxon>Pseudomonadota</taxon>
        <taxon>Betaproteobacteria</taxon>
        <taxon>Burkholderiales</taxon>
        <taxon>Burkholderiaceae</taxon>
        <taxon>Cupriavidus</taxon>
    </lineage>
</organism>
<proteinExistence type="predicted"/>
<comment type="caution">
    <text evidence="1">The sequence shown here is derived from an EMBL/GenBank/DDBJ whole genome shotgun (WGS) entry which is preliminary data.</text>
</comment>
<dbReference type="AlphaFoldDB" id="A0A5M8ANI8"/>
<sequence>MAALAAPGLPHAAHASSHVRSLALARAVADFAQRPLAHQHPSWLPREWPLPLRSADRFGAAAAQVLAGPLALGGGDERARALLLQALLDGRGDPLARLVLLDRSALRLLAIWCGMAVHKPGFASERSRLAQQLDGRLGALAQPLIGTVPYRLRRAARRFDPQAVAFILKRVPDLPDLPMNLDPIRARPSSAARVMAERGYRLLCGLVQTLPLAAGATQRGPAQGGAVQGGAAQGDVASALLNAVRRKFPRRLAALPVPALSRPQAAQLRELLLLNLIPERFPTWHWLF</sequence>
<dbReference type="RefSeq" id="WP_150083552.1">
    <property type="nucleotide sequence ID" value="NZ_VWRN01000035.1"/>
</dbReference>
<dbReference type="Proteomes" id="UP000324324">
    <property type="component" value="Unassembled WGS sequence"/>
</dbReference>
<accession>A0A5M8ANI8</accession>
<protein>
    <submittedName>
        <fullName evidence="1">Type III secretion system protein SctK</fullName>
    </submittedName>
</protein>